<protein>
    <submittedName>
        <fullName evidence="6">Outer membrane beta-barrel protein</fullName>
    </submittedName>
</protein>
<keyword evidence="4" id="KW-0732">Signal</keyword>
<accession>A0A9E2L7M3</accession>
<evidence type="ECO:0000256" key="4">
    <source>
        <dbReference type="SAM" id="SignalP"/>
    </source>
</evidence>
<sequence length="800" mass="91408">MKTFLTFLCCFFTVAFSLPAQNRLEGYVHDMECRGISEAVVTVMLPDTRELIYSTQTDTAGVFVLADVPRHFLLDVASFGYKPYTRALDVDSCKRNPLHVTLEYISLDEVTVTANGKPRMMRSGNKVLIDKLGNSPHAQGSDMYTFMKFIPVLNVPMFSGEVTLRETGKNAVLLVDGKPVHIPMDVYLKNIHVENVERIEVVANPMGEYKVNGTDGVINLILKKREDEGIQCNLSLNDTQYGGNSQGGAFSVSYTRNKAFITSGINVGNSHFKFEKKVDYRYEDTGRRMLEESDMNNRSQNFSGYFNFDYEASKRHIVGVQASAGGYRQDDESLILSTYSGYGSVQADSSYRSASNVYTPDKFSYLSGNLNYTFRIDDKGSMFYADADYRMTRPNAYTHHVYDRTDVGGNADRTDNLQKVKTCIDTYGVWLRYIKVFNPGTRLVSGLSYYASGTRYDYVYESLEAGGYVNVFGQSNRFYLDDRTLSANASLHHSWSNHLDMSVELAVHFYGAEGEQKMTGESFSRNEVNVLPAFRLAYDPNENHALSLNLMSMVFRPNYFDLNPFRTYLSATSYRQGNPELKSARVYSTGINYTFFKDYSLNASVDCWRDNQAFLTLPDGKGFIRTMPVNRGSSCFVNWGLNIDKTLFHNRLNLSYSVEGNFVRFKNDLSYMDRIQDSFSWETDFRAMALMKRQWTFIAGYGYSSHAMSDSNTQPDRHMVDLMLMKRFRHSNLSIGLRKFFRKNDKDVYYEQPGYSYHTFMKQYWLAYASFSATFGNSRTKTVIDRSNAEVKSRTSRPVK</sequence>
<gene>
    <name evidence="6" type="ORF">H9789_04290</name>
</gene>
<organism evidence="6 7">
    <name type="scientific">Candidatus Paraprevotella stercoravium</name>
    <dbReference type="NCBI Taxonomy" id="2838725"/>
    <lineage>
        <taxon>Bacteria</taxon>
        <taxon>Pseudomonadati</taxon>
        <taxon>Bacteroidota</taxon>
        <taxon>Bacteroidia</taxon>
        <taxon>Bacteroidales</taxon>
        <taxon>Prevotellaceae</taxon>
        <taxon>Paraprevotella</taxon>
    </lineage>
</organism>
<evidence type="ECO:0000259" key="5">
    <source>
        <dbReference type="Pfam" id="PF14905"/>
    </source>
</evidence>
<evidence type="ECO:0000256" key="1">
    <source>
        <dbReference type="ARBA" id="ARBA00004442"/>
    </source>
</evidence>
<evidence type="ECO:0000313" key="7">
    <source>
        <dbReference type="Proteomes" id="UP000823865"/>
    </source>
</evidence>
<proteinExistence type="predicted"/>
<dbReference type="EMBL" id="JAHLFU010000085">
    <property type="protein sequence ID" value="MBU3853028.1"/>
    <property type="molecule type" value="Genomic_DNA"/>
</dbReference>
<dbReference type="AlphaFoldDB" id="A0A9E2L7M3"/>
<dbReference type="InterPro" id="IPR041700">
    <property type="entry name" value="OMP_b-brl_3"/>
</dbReference>
<dbReference type="InterPro" id="IPR036942">
    <property type="entry name" value="Beta-barrel_TonB_sf"/>
</dbReference>
<dbReference type="InterPro" id="IPR008969">
    <property type="entry name" value="CarboxyPept-like_regulatory"/>
</dbReference>
<evidence type="ECO:0000313" key="6">
    <source>
        <dbReference type="EMBL" id="MBU3853028.1"/>
    </source>
</evidence>
<dbReference type="InterPro" id="IPR037066">
    <property type="entry name" value="Plug_dom_sf"/>
</dbReference>
<evidence type="ECO:0000256" key="2">
    <source>
        <dbReference type="ARBA" id="ARBA00023136"/>
    </source>
</evidence>
<dbReference type="Pfam" id="PF14905">
    <property type="entry name" value="OMP_b-brl_3"/>
    <property type="match status" value="1"/>
</dbReference>
<dbReference type="Gene3D" id="2.170.130.10">
    <property type="entry name" value="TonB-dependent receptor, plug domain"/>
    <property type="match status" value="1"/>
</dbReference>
<feature type="chain" id="PRO_5038781389" evidence="4">
    <location>
        <begin position="21"/>
        <end position="800"/>
    </location>
</feature>
<reference evidence="6" key="1">
    <citation type="journal article" date="2021" name="PeerJ">
        <title>Extensive microbial diversity within the chicken gut microbiome revealed by metagenomics and culture.</title>
        <authorList>
            <person name="Gilroy R."/>
            <person name="Ravi A."/>
            <person name="Getino M."/>
            <person name="Pursley I."/>
            <person name="Horton D.L."/>
            <person name="Alikhan N.F."/>
            <person name="Baker D."/>
            <person name="Gharbi K."/>
            <person name="Hall N."/>
            <person name="Watson M."/>
            <person name="Adriaenssens E.M."/>
            <person name="Foster-Nyarko E."/>
            <person name="Jarju S."/>
            <person name="Secka A."/>
            <person name="Antonio M."/>
            <person name="Oren A."/>
            <person name="Chaudhuri R.R."/>
            <person name="La Ragione R."/>
            <person name="Hildebrand F."/>
            <person name="Pallen M.J."/>
        </authorList>
    </citation>
    <scope>NUCLEOTIDE SEQUENCE</scope>
    <source>
        <strain evidence="6">G3-2149</strain>
    </source>
</reference>
<dbReference type="SUPFAM" id="SSF49464">
    <property type="entry name" value="Carboxypeptidase regulatory domain-like"/>
    <property type="match status" value="1"/>
</dbReference>
<name>A0A9E2L7M3_9BACT</name>
<feature type="domain" description="Outer membrane protein beta-barrel" evidence="5">
    <location>
        <begin position="376"/>
        <end position="765"/>
    </location>
</feature>
<evidence type="ECO:0000256" key="3">
    <source>
        <dbReference type="ARBA" id="ARBA00023237"/>
    </source>
</evidence>
<dbReference type="SUPFAM" id="SSF56935">
    <property type="entry name" value="Porins"/>
    <property type="match status" value="1"/>
</dbReference>
<comment type="caution">
    <text evidence="6">The sequence shown here is derived from an EMBL/GenBank/DDBJ whole genome shotgun (WGS) entry which is preliminary data.</text>
</comment>
<feature type="signal peptide" evidence="4">
    <location>
        <begin position="1"/>
        <end position="20"/>
    </location>
</feature>
<keyword evidence="2" id="KW-0472">Membrane</keyword>
<reference evidence="6" key="2">
    <citation type="submission" date="2021-04" db="EMBL/GenBank/DDBJ databases">
        <authorList>
            <person name="Gilroy R."/>
        </authorList>
    </citation>
    <scope>NUCLEOTIDE SEQUENCE</scope>
    <source>
        <strain evidence="6">G3-2149</strain>
    </source>
</reference>
<dbReference type="Gene3D" id="2.40.170.20">
    <property type="entry name" value="TonB-dependent receptor, beta-barrel domain"/>
    <property type="match status" value="1"/>
</dbReference>
<comment type="subcellular location">
    <subcellularLocation>
        <location evidence="1">Cell outer membrane</location>
    </subcellularLocation>
</comment>
<dbReference type="GO" id="GO:0009279">
    <property type="term" value="C:cell outer membrane"/>
    <property type="evidence" value="ECO:0007669"/>
    <property type="project" value="UniProtKB-SubCell"/>
</dbReference>
<dbReference type="Proteomes" id="UP000823865">
    <property type="component" value="Unassembled WGS sequence"/>
</dbReference>
<keyword evidence="3" id="KW-0998">Cell outer membrane</keyword>